<feature type="region of interest" description="Disordered" evidence="1">
    <location>
        <begin position="75"/>
        <end position="100"/>
    </location>
</feature>
<organism evidence="2 3">
    <name type="scientific">Taxus chinensis</name>
    <name type="common">Chinese yew</name>
    <name type="synonym">Taxus wallichiana var. chinensis</name>
    <dbReference type="NCBI Taxonomy" id="29808"/>
    <lineage>
        <taxon>Eukaryota</taxon>
        <taxon>Viridiplantae</taxon>
        <taxon>Streptophyta</taxon>
        <taxon>Embryophyta</taxon>
        <taxon>Tracheophyta</taxon>
        <taxon>Spermatophyta</taxon>
        <taxon>Pinopsida</taxon>
        <taxon>Pinidae</taxon>
        <taxon>Conifers II</taxon>
        <taxon>Cupressales</taxon>
        <taxon>Taxaceae</taxon>
        <taxon>Taxus</taxon>
    </lineage>
</organism>
<evidence type="ECO:0000313" key="2">
    <source>
        <dbReference type="EMBL" id="KAH9297775.1"/>
    </source>
</evidence>
<evidence type="ECO:0000313" key="3">
    <source>
        <dbReference type="Proteomes" id="UP000824469"/>
    </source>
</evidence>
<reference evidence="2 3" key="1">
    <citation type="journal article" date="2021" name="Nat. Plants">
        <title>The Taxus genome provides insights into paclitaxel biosynthesis.</title>
        <authorList>
            <person name="Xiong X."/>
            <person name="Gou J."/>
            <person name="Liao Q."/>
            <person name="Li Y."/>
            <person name="Zhou Q."/>
            <person name="Bi G."/>
            <person name="Li C."/>
            <person name="Du R."/>
            <person name="Wang X."/>
            <person name="Sun T."/>
            <person name="Guo L."/>
            <person name="Liang H."/>
            <person name="Lu P."/>
            <person name="Wu Y."/>
            <person name="Zhang Z."/>
            <person name="Ro D.K."/>
            <person name="Shang Y."/>
            <person name="Huang S."/>
            <person name="Yan J."/>
        </authorList>
    </citation>
    <scope>NUCLEOTIDE SEQUENCE [LARGE SCALE GENOMIC DNA]</scope>
    <source>
        <strain evidence="2">Ta-2019</strain>
    </source>
</reference>
<proteinExistence type="predicted"/>
<name>A0AA38FDA0_TAXCH</name>
<feature type="compositionally biased region" description="Polar residues" evidence="1">
    <location>
        <begin position="81"/>
        <end position="93"/>
    </location>
</feature>
<feature type="non-terminal residue" evidence="2">
    <location>
        <position position="100"/>
    </location>
</feature>
<sequence length="100" mass="11026">MHDGSRHISLLGTELIGSIAQSIGELIGFDGRANQLGEKKRRARLYESTHSTSQRVTRKEANRLSVKLGQLGGKFKEMRPSSGSMQIASSINRSVEEISR</sequence>
<accession>A0AA38FDA0</accession>
<dbReference type="AlphaFoldDB" id="A0AA38FDA0"/>
<protein>
    <submittedName>
        <fullName evidence="2">Uncharacterized protein</fullName>
    </submittedName>
</protein>
<comment type="caution">
    <text evidence="2">The sequence shown here is derived from an EMBL/GenBank/DDBJ whole genome shotgun (WGS) entry which is preliminary data.</text>
</comment>
<gene>
    <name evidence="2" type="ORF">KI387_029457</name>
</gene>
<evidence type="ECO:0000256" key="1">
    <source>
        <dbReference type="SAM" id="MobiDB-lite"/>
    </source>
</evidence>
<dbReference type="Proteomes" id="UP000824469">
    <property type="component" value="Unassembled WGS sequence"/>
</dbReference>
<dbReference type="EMBL" id="JAHRHJ020000010">
    <property type="protein sequence ID" value="KAH9297775.1"/>
    <property type="molecule type" value="Genomic_DNA"/>
</dbReference>
<keyword evidence="3" id="KW-1185">Reference proteome</keyword>